<accession>A0A1J8QI74</accession>
<sequence>MVYVPTQFFPGPSLIRNGCHLWITVPIFAILFSQSSPSFGRLNLPATASLKPKHPEYSCPLTVVSVSESDILWRNQPHSDDLSHRQ</sequence>
<keyword evidence="2" id="KW-1185">Reference proteome</keyword>
<evidence type="ECO:0000313" key="2">
    <source>
        <dbReference type="Proteomes" id="UP000183567"/>
    </source>
</evidence>
<organism evidence="1 2">
    <name type="scientific">Rhizopogon vesiculosus</name>
    <dbReference type="NCBI Taxonomy" id="180088"/>
    <lineage>
        <taxon>Eukaryota</taxon>
        <taxon>Fungi</taxon>
        <taxon>Dikarya</taxon>
        <taxon>Basidiomycota</taxon>
        <taxon>Agaricomycotina</taxon>
        <taxon>Agaricomycetes</taxon>
        <taxon>Agaricomycetidae</taxon>
        <taxon>Boletales</taxon>
        <taxon>Suillineae</taxon>
        <taxon>Rhizopogonaceae</taxon>
        <taxon>Rhizopogon</taxon>
    </lineage>
</organism>
<gene>
    <name evidence="1" type="ORF">AZE42_13026</name>
</gene>
<dbReference type="EMBL" id="LVVM01004363">
    <property type="protein sequence ID" value="OJA13104.1"/>
    <property type="molecule type" value="Genomic_DNA"/>
</dbReference>
<reference evidence="1 2" key="1">
    <citation type="submission" date="2016-03" db="EMBL/GenBank/DDBJ databases">
        <title>Comparative genomics of the ectomycorrhizal sister species Rhizopogon vinicolor and Rhizopogon vesiculosus (Basidiomycota: Boletales) reveals a divergence of the mating type B locus.</title>
        <authorList>
            <person name="Mujic A.B."/>
            <person name="Kuo A."/>
            <person name="Tritt A."/>
            <person name="Lipzen A."/>
            <person name="Chen C."/>
            <person name="Johnson J."/>
            <person name="Sharma A."/>
            <person name="Barry K."/>
            <person name="Grigoriev I.V."/>
            <person name="Spatafora J.W."/>
        </authorList>
    </citation>
    <scope>NUCLEOTIDE SEQUENCE [LARGE SCALE GENOMIC DNA]</scope>
    <source>
        <strain evidence="1 2">AM-OR11-056</strain>
    </source>
</reference>
<proteinExistence type="predicted"/>
<comment type="caution">
    <text evidence="1">The sequence shown here is derived from an EMBL/GenBank/DDBJ whole genome shotgun (WGS) entry which is preliminary data.</text>
</comment>
<dbReference type="AlphaFoldDB" id="A0A1J8QI74"/>
<evidence type="ECO:0000313" key="1">
    <source>
        <dbReference type="EMBL" id="OJA13104.1"/>
    </source>
</evidence>
<protein>
    <submittedName>
        <fullName evidence="1">Uncharacterized protein</fullName>
    </submittedName>
</protein>
<name>A0A1J8QI74_9AGAM</name>
<dbReference type="Proteomes" id="UP000183567">
    <property type="component" value="Unassembled WGS sequence"/>
</dbReference>